<evidence type="ECO:0000256" key="1">
    <source>
        <dbReference type="SAM" id="Phobius"/>
    </source>
</evidence>
<dbReference type="Pfam" id="PF00561">
    <property type="entry name" value="Abhydrolase_1"/>
    <property type="match status" value="1"/>
</dbReference>
<evidence type="ECO:0000313" key="4">
    <source>
        <dbReference type="Proteomes" id="UP001231189"/>
    </source>
</evidence>
<name>A0AAD8VDI9_LOLMU</name>
<gene>
    <name evidence="3" type="ORF">QYE76_059274</name>
</gene>
<keyword evidence="4" id="KW-1185">Reference proteome</keyword>
<reference evidence="3" key="1">
    <citation type="submission" date="2023-07" db="EMBL/GenBank/DDBJ databases">
        <title>A chromosome-level genome assembly of Lolium multiflorum.</title>
        <authorList>
            <person name="Chen Y."/>
            <person name="Copetti D."/>
            <person name="Kolliker R."/>
            <person name="Studer B."/>
        </authorList>
    </citation>
    <scope>NUCLEOTIDE SEQUENCE</scope>
    <source>
        <strain evidence="3">02402/16</strain>
        <tissue evidence="3">Leaf</tissue>
    </source>
</reference>
<dbReference type="EMBL" id="JAUUTY010000494">
    <property type="protein sequence ID" value="KAK1601176.1"/>
    <property type="molecule type" value="Genomic_DNA"/>
</dbReference>
<dbReference type="Gene3D" id="3.40.50.1820">
    <property type="entry name" value="alpha/beta hydrolase"/>
    <property type="match status" value="1"/>
</dbReference>
<evidence type="ECO:0000313" key="3">
    <source>
        <dbReference type="EMBL" id="KAK1601176.1"/>
    </source>
</evidence>
<accession>A0AAD8VDI9</accession>
<sequence length="409" mass="45562">MQAHAMNHHPATLLALIFVSLLLLRLLLRLRLAAFYDTALTLHLLVRLRIRPVTVRLPGPDGTTMRVWCPASPSSKPPLLLLHGFGGDAKWTWVQNFAALSSSFHVYAPDLVFFGSSSRSASPLRSVAFQARCSADAMRILGVPHYHIAGISYGGFVAYRMAAVEARECVGRLVIMTSAVAASAQEITALAAREEIAVEDALMPETVAGLRRLLCRIMHSPPRLPDFLLLDLIQVQTPSVYIFVFASTFPHPCLLLFLYGLDVMWDMTSSRPYKKRAPALKILSQLSRTCVSLNQAIVIELKSMLLLQMFADQRKERSELLRELLEKGVGIDLLPALNQKTLLLWGDKDQVFPVDLGYRLQRHLGDDCRLEIIKDAGHALQIEEAGKVNKFIRSFLIDGPEFGTDRKLG</sequence>
<dbReference type="InterPro" id="IPR029058">
    <property type="entry name" value="AB_hydrolase_fold"/>
</dbReference>
<keyword evidence="1" id="KW-0812">Transmembrane</keyword>
<evidence type="ECO:0000259" key="2">
    <source>
        <dbReference type="Pfam" id="PF00561"/>
    </source>
</evidence>
<dbReference type="AlphaFoldDB" id="A0AAD8VDI9"/>
<feature type="domain" description="AB hydrolase-1" evidence="2">
    <location>
        <begin position="77"/>
        <end position="385"/>
    </location>
</feature>
<keyword evidence="1" id="KW-1133">Transmembrane helix</keyword>
<organism evidence="3 4">
    <name type="scientific">Lolium multiflorum</name>
    <name type="common">Italian ryegrass</name>
    <name type="synonym">Lolium perenne subsp. multiflorum</name>
    <dbReference type="NCBI Taxonomy" id="4521"/>
    <lineage>
        <taxon>Eukaryota</taxon>
        <taxon>Viridiplantae</taxon>
        <taxon>Streptophyta</taxon>
        <taxon>Embryophyta</taxon>
        <taxon>Tracheophyta</taxon>
        <taxon>Spermatophyta</taxon>
        <taxon>Magnoliopsida</taxon>
        <taxon>Liliopsida</taxon>
        <taxon>Poales</taxon>
        <taxon>Poaceae</taxon>
        <taxon>BOP clade</taxon>
        <taxon>Pooideae</taxon>
        <taxon>Poodae</taxon>
        <taxon>Poeae</taxon>
        <taxon>Poeae Chloroplast Group 2 (Poeae type)</taxon>
        <taxon>Loliodinae</taxon>
        <taxon>Loliinae</taxon>
        <taxon>Lolium</taxon>
    </lineage>
</organism>
<dbReference type="PANTHER" id="PTHR43139:SF37">
    <property type="entry name" value="ALPHA_BETA-HYDROLASES SUPERFAMILY PROTEIN"/>
    <property type="match status" value="1"/>
</dbReference>
<protein>
    <recommendedName>
        <fullName evidence="2">AB hydrolase-1 domain-containing protein</fullName>
    </recommendedName>
</protein>
<dbReference type="Proteomes" id="UP001231189">
    <property type="component" value="Unassembled WGS sequence"/>
</dbReference>
<proteinExistence type="predicted"/>
<comment type="caution">
    <text evidence="3">The sequence shown here is derived from an EMBL/GenBank/DDBJ whole genome shotgun (WGS) entry which is preliminary data.</text>
</comment>
<dbReference type="InterPro" id="IPR000073">
    <property type="entry name" value="AB_hydrolase_1"/>
</dbReference>
<dbReference type="SUPFAM" id="SSF53474">
    <property type="entry name" value="alpha/beta-Hydrolases"/>
    <property type="match status" value="1"/>
</dbReference>
<feature type="transmembrane region" description="Helical" evidence="1">
    <location>
        <begin position="240"/>
        <end position="261"/>
    </location>
</feature>
<keyword evidence="1" id="KW-0472">Membrane</keyword>
<dbReference type="InterPro" id="IPR052370">
    <property type="entry name" value="Meta-cleavage_hydrolase"/>
</dbReference>
<dbReference type="PANTHER" id="PTHR43139">
    <property type="entry name" value="SI:DKEY-122A22.2"/>
    <property type="match status" value="1"/>
</dbReference>